<evidence type="ECO:0000313" key="5">
    <source>
        <dbReference type="Proteomes" id="UP001470230"/>
    </source>
</evidence>
<comment type="caution">
    <text evidence="4">The sequence shown here is derived from an EMBL/GenBank/DDBJ whole genome shotgun (WGS) entry which is preliminary data.</text>
</comment>
<dbReference type="Pfam" id="PF07714">
    <property type="entry name" value="PK_Tyr_Ser-Thr"/>
    <property type="match status" value="2"/>
</dbReference>
<dbReference type="PANTHER" id="PTHR27001">
    <property type="entry name" value="OS01G0253100 PROTEIN"/>
    <property type="match status" value="1"/>
</dbReference>
<organism evidence="4 5">
    <name type="scientific">Tritrichomonas musculus</name>
    <dbReference type="NCBI Taxonomy" id="1915356"/>
    <lineage>
        <taxon>Eukaryota</taxon>
        <taxon>Metamonada</taxon>
        <taxon>Parabasalia</taxon>
        <taxon>Tritrichomonadida</taxon>
        <taxon>Tritrichomonadidae</taxon>
        <taxon>Tritrichomonas</taxon>
    </lineage>
</organism>
<dbReference type="PROSITE" id="PS50011">
    <property type="entry name" value="PROTEIN_KINASE_DOM"/>
    <property type="match status" value="3"/>
</dbReference>
<gene>
    <name evidence="4" type="ORF">M9Y10_017572</name>
</gene>
<dbReference type="InterPro" id="IPR000719">
    <property type="entry name" value="Prot_kinase_dom"/>
</dbReference>
<evidence type="ECO:0000259" key="3">
    <source>
        <dbReference type="PROSITE" id="PS50011"/>
    </source>
</evidence>
<keyword evidence="2" id="KW-0067">ATP-binding</keyword>
<proteinExistence type="predicted"/>
<dbReference type="Gene3D" id="1.10.510.10">
    <property type="entry name" value="Transferase(Phosphotransferase) domain 1"/>
    <property type="match status" value="3"/>
</dbReference>
<protein>
    <recommendedName>
        <fullName evidence="3">Protein kinase domain-containing protein</fullName>
    </recommendedName>
</protein>
<dbReference type="InterPro" id="IPR011009">
    <property type="entry name" value="Kinase-like_dom_sf"/>
</dbReference>
<evidence type="ECO:0000313" key="4">
    <source>
        <dbReference type="EMBL" id="KAK8852584.1"/>
    </source>
</evidence>
<sequence>MELHHNQLNHYAYVQSNALKDCNDTFYWSRDYLLNISRNSKMLQNFISMLSSDSFEVNISDIEREIVTLSQLFTKIIDFHTNSKGKNEQLSNLFSLIKNHLTMIGEKIRYLKKNISKKYSIGNAIGLNDIYTKLQTSILCLEKIWKNKSFENINKYLEEIIEILITFNGIVNRIIDFNNIFKQFQYKYLCYLKKCMNVLDKLSLNKSLDSISIKSYLIDQNKNIILEYSQNIQKDSFQSDKNKNNTKYLLSNIENKYIENIETLIKCSDIKNSSQSSETERKYNINDYIIDETIKFSNKISDIKKKIEDQENPIKVSLKLLDLLLSDYCQYTDNTKMSFSDQTISNNRFISLFNIANSQLFLKGSTIINTINSIFRKNREHISQLTILKSYDEIYSILKDFYLAKKNRLPNYSIEKMIDEVQQEGNFFYLDRIFKIIIKNMFEERIHLEQAKSIKIKAKNGLSFSDSSCRLIFDKDLGFVLQKKYTDECNQAEKKREKDIMTRNYSKFIVHIKNSSETMITFPYYPNETLNRLFSKTIDERIFLSFVDKIVIILEIATALKDLHSYNIFHGNLCSNLIVVDSNKDAYLGGFYYDKSNEQNNSKQDGPFLYRPPESLKNKNMGTKAQKLFDIYSFGILMHEIVTETNIESRKKGMNISKFLEILTENYFEFLFSGKNNEYFDEKQFIIDEFGNCMIGMKEIIEKCMKKNSEERYSSFKELIEDIHKLTIYEKNKEEIEYRLFKANDSSKYKCKISDLICSYYQGQISCKKDIEKYLSVYQNKSDLSTENTDNIDMIQFVFESLNIKLNEDVSSIIDLLEKKPISFDEYWIQFFTKANLKIRQDGESFMRYVERIYKISGIRNEEILIKQLNSKFRFLFKSDDSREKTIDEIMEQIQHQRKYYLLDVLYQSVFKYFFDQEYIISKYSRLYEDGKEFGYICGKEKEAKCFDAVFKLCFDYKMRFYYQKTYLNGIDERIIRREKKILNENYSKYIVHAVNNQEGNGIIIPYFPFGTLNEVLNSEPKIILTFVDKIVILLEIATALNDLHSHDQYHGNICSHFIHLSSNKNAYIINFCYDKKSESQATELKGPFYYRSKESMETLDESVNTEQKNDIYSFGVLFHEVITEINPETRLKNMQTIQRIKILNEYYYEFLFSKSNDDFFSKGPKEDMDIIKNIIGKCMKQNPEERYSSFKDLINDIRALPFYKQNREEIEFRLKNAEKSDEYQCSLSNLVESYYRGHAKSKNDVDLFLSTYQQTILKSQYNSLIFPSDENIVKRIFDILICDLSTIDGYWSTLFKISEYKSNGSFIVDMINYIYNHYNIFIGDSPRIKMMSKFLAKINGSNVDINMFKQEIEELLEQNKFYLFDSLASQTAKKILNRKSFVKIFKELSDIIYKTNDTGEFFFKDDIIDFNDCCISLKIFFDHKMNFYLEKKYNNTVEKEIERDVNILNSKYSKFIVQYAYKDQDRIVIPYYPMRTFYSLITNKHKNINHAHFSFVDKIVMILEIATALQDLHLHDEYHGNLCSQFVYIDSNKDAYLGNFCFDRNNEASDTKPKGPLYYRPPEIFDLTIFEKNEEDEKYIKKQQKIDIYSIGVLMHEFITEKSPIDRMGNMPRKQRICTIKYNYIDFLFSGDNNEYFDEANYLFDEYGNCMIGMKEIIEKCMKKNSEERYSSFKELIEDIHKLTIYEKNKEEIEYRLFKANDSSKYKCKISDLICSYYQGQISCKKDIENFLSAYLQILNGETSIDVSIQDDVINEIMKCFNIKLDEDDTFYFKEIFDIIVQKFYHKKISPSKMINMDDWMLTLSIEENAKNQENIDFIIPVCTLYDFINNNENKYERFLIIWMYFIAKELSFIHSNNLYHGDLSLQNIGLYYNKKTKTLIPSAILYYSYYKIKQNYFDSCKIEVPSKLYSHNEKTSKMQRKDIKKFASIFKEFDIIPDIVFEQFDSMSLYVHYLYNFINKNYDEDTKDIFYNNYKNHDYPLFQITFTSMKDIFHLFQKNKYSFNDLIINFDEILMKINNFLDNAQSNPDLKLIECIQLEQNKVEDKVQEDEKNEFEIINAKCNSLYVSIKQHENEDKKELIMKPKRINNIERNNNFEIENYIIDKLDQNKRKVSNLITKPIYKTLEFIVLTKRSFQFLLRRSLLSLNPFFKYRIKILFNSPRKFEFRYDIITLEDVQQVVQKDNRLSGEITVLSDGTNGFQFFLKRIVV</sequence>
<feature type="domain" description="Protein kinase" evidence="3">
    <location>
        <begin position="900"/>
        <end position="1204"/>
    </location>
</feature>
<reference evidence="4 5" key="1">
    <citation type="submission" date="2024-04" db="EMBL/GenBank/DDBJ databases">
        <title>Tritrichomonas musculus Genome.</title>
        <authorList>
            <person name="Alves-Ferreira E."/>
            <person name="Grigg M."/>
            <person name="Lorenzi H."/>
            <person name="Galac M."/>
        </authorList>
    </citation>
    <scope>NUCLEOTIDE SEQUENCE [LARGE SCALE GENOMIC DNA]</scope>
    <source>
        <strain evidence="4 5">EAF2021</strain>
    </source>
</reference>
<name>A0ABR2HTX8_9EUKA</name>
<keyword evidence="5" id="KW-1185">Reference proteome</keyword>
<feature type="domain" description="Protein kinase" evidence="3">
    <location>
        <begin position="416"/>
        <end position="727"/>
    </location>
</feature>
<keyword evidence="1" id="KW-0547">Nucleotide-binding</keyword>
<dbReference type="EMBL" id="JAPFFF010000023">
    <property type="protein sequence ID" value="KAK8852584.1"/>
    <property type="molecule type" value="Genomic_DNA"/>
</dbReference>
<evidence type="ECO:0000256" key="1">
    <source>
        <dbReference type="ARBA" id="ARBA00022741"/>
    </source>
</evidence>
<feature type="domain" description="Protein kinase" evidence="3">
    <location>
        <begin position="1371"/>
        <end position="1685"/>
    </location>
</feature>
<dbReference type="PANTHER" id="PTHR27001:SF931">
    <property type="entry name" value="OS11G0664100 PROTEIN"/>
    <property type="match status" value="1"/>
</dbReference>
<dbReference type="Proteomes" id="UP001470230">
    <property type="component" value="Unassembled WGS sequence"/>
</dbReference>
<dbReference type="SUPFAM" id="SSF56112">
    <property type="entry name" value="Protein kinase-like (PK-like)"/>
    <property type="match status" value="4"/>
</dbReference>
<evidence type="ECO:0000256" key="2">
    <source>
        <dbReference type="ARBA" id="ARBA00022840"/>
    </source>
</evidence>
<dbReference type="Pfam" id="PF00069">
    <property type="entry name" value="Pkinase"/>
    <property type="match status" value="1"/>
</dbReference>
<accession>A0ABR2HTX8</accession>
<dbReference type="InterPro" id="IPR001245">
    <property type="entry name" value="Ser-Thr/Tyr_kinase_cat_dom"/>
</dbReference>